<keyword evidence="3" id="KW-1185">Reference proteome</keyword>
<sequence>MLREAVRVSAGGVDLSLTGSVGVRMGARLEKPGDRPQKRERGGGFGWKGSGRVELALESAATDLAMQAVYLPTTGDVQPSQPGLAVVSSALEPGHVSTLLLAGFVPFAWIERLLPRLRNTSVVRWFTQQLVKYLIREVVEGHVVDDLLADLAHFAAKHVEPDSFASLSRDDRDTFLRRHASLSPPAGLPSSDAAAPPVRLSAVLSGPLHIHSLALRQSPSETDANGNAGDTSVPVFARSDQTGLRYSILSSPLLNQLTRGPPAVTFSPGTFDRLSFSEAVIELAPAALDLLEPRRSATAARERGLAGERELVLRVHGLEADLSLAFRIVADLRTAPSLLLGGQKTLEERGVAVTRVEGAKRALRAGSVGLDGASSESSSGMEGDEEEDEGLSIHLPLKWDKRAGRVVLSGKVDEPSSSFFPTSLASAAGHARIHSHGSSARRARKIRLEGAFATVAPRVKLESRLGKALGEKVVNALLDGVKTHLAGLAAPLASYFLADVAQQRLQRAIDDVCETLRDEGGVIWTLAEPPQEDGS</sequence>
<organism evidence="2 3">
    <name type="scientific">Rhodotorula paludigena</name>
    <dbReference type="NCBI Taxonomy" id="86838"/>
    <lineage>
        <taxon>Eukaryota</taxon>
        <taxon>Fungi</taxon>
        <taxon>Dikarya</taxon>
        <taxon>Basidiomycota</taxon>
        <taxon>Pucciniomycotina</taxon>
        <taxon>Microbotryomycetes</taxon>
        <taxon>Sporidiobolales</taxon>
        <taxon>Sporidiobolaceae</taxon>
        <taxon>Rhodotorula</taxon>
    </lineage>
</organism>
<accession>A0AAV5GCJ0</accession>
<dbReference type="AlphaFoldDB" id="A0AAV5GCJ0"/>
<gene>
    <name evidence="2" type="ORF">Rhopal_003200-T1</name>
</gene>
<reference evidence="2 3" key="1">
    <citation type="submission" date="2021-12" db="EMBL/GenBank/DDBJ databases">
        <title>High titer production of polyol ester of fatty acids by Rhodotorula paludigena BS15 towards product separation-free biomass refinery.</title>
        <authorList>
            <person name="Mano J."/>
            <person name="Ono H."/>
            <person name="Tanaka T."/>
            <person name="Naito K."/>
            <person name="Sushida H."/>
            <person name="Ike M."/>
            <person name="Tokuyasu K."/>
            <person name="Kitaoka M."/>
        </authorList>
    </citation>
    <scope>NUCLEOTIDE SEQUENCE [LARGE SCALE GENOMIC DNA]</scope>
    <source>
        <strain evidence="2 3">BS15</strain>
    </source>
</reference>
<feature type="compositionally biased region" description="Low complexity" evidence="1">
    <location>
        <begin position="370"/>
        <end position="381"/>
    </location>
</feature>
<comment type="caution">
    <text evidence="2">The sequence shown here is derived from an EMBL/GenBank/DDBJ whole genome shotgun (WGS) entry which is preliminary data.</text>
</comment>
<evidence type="ECO:0000313" key="3">
    <source>
        <dbReference type="Proteomes" id="UP001342314"/>
    </source>
</evidence>
<name>A0AAV5GCJ0_9BASI</name>
<dbReference type="EMBL" id="BQKY01000006">
    <property type="protein sequence ID" value="GJN90201.1"/>
    <property type="molecule type" value="Genomic_DNA"/>
</dbReference>
<feature type="region of interest" description="Disordered" evidence="1">
    <location>
        <begin position="367"/>
        <end position="387"/>
    </location>
</feature>
<dbReference type="Proteomes" id="UP001342314">
    <property type="component" value="Unassembled WGS sequence"/>
</dbReference>
<evidence type="ECO:0000313" key="2">
    <source>
        <dbReference type="EMBL" id="GJN90201.1"/>
    </source>
</evidence>
<protein>
    <submittedName>
        <fullName evidence="2">Uncharacterized protein</fullName>
    </submittedName>
</protein>
<proteinExistence type="predicted"/>
<evidence type="ECO:0000256" key="1">
    <source>
        <dbReference type="SAM" id="MobiDB-lite"/>
    </source>
</evidence>